<dbReference type="CDD" id="cd00688">
    <property type="entry name" value="ISOPREN_C2_like"/>
    <property type="match status" value="1"/>
</dbReference>
<dbReference type="SUPFAM" id="SSF81853">
    <property type="entry name" value="Family 10 polysaccharide lyase"/>
    <property type="match status" value="1"/>
</dbReference>
<comment type="caution">
    <text evidence="2">The sequence shown here is derived from an EMBL/GenBank/DDBJ whole genome shotgun (WGS) entry which is preliminary data.</text>
</comment>
<feature type="region of interest" description="Disordered" evidence="1">
    <location>
        <begin position="35"/>
        <end position="56"/>
    </location>
</feature>
<evidence type="ECO:0000313" key="3">
    <source>
        <dbReference type="Proteomes" id="UP000318288"/>
    </source>
</evidence>
<evidence type="ECO:0000256" key="1">
    <source>
        <dbReference type="SAM" id="MobiDB-lite"/>
    </source>
</evidence>
<sequence>MHEISRFRLDEITKRVISILVLGLIIGPPVGASNAQEPNAAKASIDSQSAHHNPPDLSVVSEHQWAAIDRSVDRALDYLHSRQQSDGSIPSMEIAKPAVTALYVMAALSAGHEPGDGPLGDSLNRAIDYVLSTQIENGLFTLERVSLTGPEDHKAGQLALYNHGICGTVLGEVYGMTDATRSARIETAIEKALAFATENQRRPIRANEHLDRGGWRYIKQVPISQPQSDLSVTSWQIMFMRSAHNAGFDFPKESIDQAINYVRMCFDEPTGGFQYATHRSEQITRGMTGAGVLCLFLTGNYDDRIERQSGAWLLRQEFTRYNQSRQHDRYFYAAYYCSQAAYQLGGEYWSKTYVPLAETLVAHQHARGNWDEDHHNREYSDTYSTAMAILALTPPYQLLPIYQR</sequence>
<dbReference type="OrthoDB" id="265313at2"/>
<protein>
    <submittedName>
        <fullName evidence="2">Prenyltransferase and squalene oxidase repeat protein</fullName>
    </submittedName>
</protein>
<dbReference type="AlphaFoldDB" id="A0A5C6F2Z9"/>
<name>A0A5C6F2Z9_9BACT</name>
<dbReference type="GO" id="GO:0016740">
    <property type="term" value="F:transferase activity"/>
    <property type="evidence" value="ECO:0007669"/>
    <property type="project" value="UniProtKB-KW"/>
</dbReference>
<evidence type="ECO:0000313" key="2">
    <source>
        <dbReference type="EMBL" id="TWU54870.1"/>
    </source>
</evidence>
<proteinExistence type="predicted"/>
<dbReference type="EMBL" id="SJPW01000004">
    <property type="protein sequence ID" value="TWU54870.1"/>
    <property type="molecule type" value="Genomic_DNA"/>
</dbReference>
<keyword evidence="2" id="KW-0808">Transferase</keyword>
<gene>
    <name evidence="2" type="ORF">Poly51_35920</name>
</gene>
<organism evidence="2 3">
    <name type="scientific">Rubripirellula tenax</name>
    <dbReference type="NCBI Taxonomy" id="2528015"/>
    <lineage>
        <taxon>Bacteria</taxon>
        <taxon>Pseudomonadati</taxon>
        <taxon>Planctomycetota</taxon>
        <taxon>Planctomycetia</taxon>
        <taxon>Pirellulales</taxon>
        <taxon>Pirellulaceae</taxon>
        <taxon>Rubripirellula</taxon>
    </lineage>
</organism>
<reference evidence="2 3" key="1">
    <citation type="submission" date="2019-02" db="EMBL/GenBank/DDBJ databases">
        <title>Deep-cultivation of Planctomycetes and their phenomic and genomic characterization uncovers novel biology.</title>
        <authorList>
            <person name="Wiegand S."/>
            <person name="Jogler M."/>
            <person name="Boedeker C."/>
            <person name="Pinto D."/>
            <person name="Vollmers J."/>
            <person name="Rivas-Marin E."/>
            <person name="Kohn T."/>
            <person name="Peeters S.H."/>
            <person name="Heuer A."/>
            <person name="Rast P."/>
            <person name="Oberbeckmann S."/>
            <person name="Bunk B."/>
            <person name="Jeske O."/>
            <person name="Meyerdierks A."/>
            <person name="Storesund J.E."/>
            <person name="Kallscheuer N."/>
            <person name="Luecker S."/>
            <person name="Lage O.M."/>
            <person name="Pohl T."/>
            <person name="Merkel B.J."/>
            <person name="Hornburger P."/>
            <person name="Mueller R.-W."/>
            <person name="Bruemmer F."/>
            <person name="Labrenz M."/>
            <person name="Spormann A.M."/>
            <person name="Op Den Camp H."/>
            <person name="Overmann J."/>
            <person name="Amann R."/>
            <person name="Jetten M.S.M."/>
            <person name="Mascher T."/>
            <person name="Medema M.H."/>
            <person name="Devos D.P."/>
            <person name="Kaster A.-K."/>
            <person name="Ovreas L."/>
            <person name="Rohde M."/>
            <person name="Galperin M.Y."/>
            <person name="Jogler C."/>
        </authorList>
    </citation>
    <scope>NUCLEOTIDE SEQUENCE [LARGE SCALE GENOMIC DNA]</scope>
    <source>
        <strain evidence="2 3">Poly51</strain>
    </source>
</reference>
<accession>A0A5C6F2Z9</accession>
<dbReference type="Gene3D" id="1.50.10.20">
    <property type="match status" value="2"/>
</dbReference>
<dbReference type="InterPro" id="IPR008930">
    <property type="entry name" value="Terpenoid_cyclase/PrenylTrfase"/>
</dbReference>
<keyword evidence="3" id="KW-1185">Reference proteome</keyword>
<dbReference type="SUPFAM" id="SSF48239">
    <property type="entry name" value="Terpenoid cyclases/Protein prenyltransferases"/>
    <property type="match status" value="1"/>
</dbReference>
<dbReference type="Proteomes" id="UP000318288">
    <property type="component" value="Unassembled WGS sequence"/>
</dbReference>